<dbReference type="Gramene" id="Os08t0292400-01">
    <property type="protein sequence ID" value="Os08t0292400-01"/>
    <property type="gene ID" value="Os08g0292400"/>
</dbReference>
<protein>
    <submittedName>
        <fullName evidence="1">Os08g0292400 protein</fullName>
    </submittedName>
</protein>
<evidence type="ECO:0000313" key="2">
    <source>
        <dbReference type="Proteomes" id="UP000059680"/>
    </source>
</evidence>
<organism evidence="1 2">
    <name type="scientific">Oryza sativa subsp. japonica</name>
    <name type="common">Rice</name>
    <dbReference type="NCBI Taxonomy" id="39947"/>
    <lineage>
        <taxon>Eukaryota</taxon>
        <taxon>Viridiplantae</taxon>
        <taxon>Streptophyta</taxon>
        <taxon>Embryophyta</taxon>
        <taxon>Tracheophyta</taxon>
        <taxon>Spermatophyta</taxon>
        <taxon>Magnoliopsida</taxon>
        <taxon>Liliopsida</taxon>
        <taxon>Poales</taxon>
        <taxon>Poaceae</taxon>
        <taxon>BOP clade</taxon>
        <taxon>Oryzoideae</taxon>
        <taxon>Oryzeae</taxon>
        <taxon>Oryzinae</taxon>
        <taxon>Oryza</taxon>
        <taxon>Oryza sativa</taxon>
    </lineage>
</organism>
<name>A0A0P0XEX8_ORYSJ</name>
<reference evidence="1 2" key="3">
    <citation type="journal article" date="2013" name="Rice">
        <title>Improvement of the Oryza sativa Nipponbare reference genome using next generation sequence and optical map data.</title>
        <authorList>
            <person name="Kawahara Y."/>
            <person name="de la Bastide M."/>
            <person name="Hamilton J.P."/>
            <person name="Kanamori H."/>
            <person name="McCombie W.R."/>
            <person name="Ouyang S."/>
            <person name="Schwartz D.C."/>
            <person name="Tanaka T."/>
            <person name="Wu J."/>
            <person name="Zhou S."/>
            <person name="Childs K.L."/>
            <person name="Davidson R.M."/>
            <person name="Lin H."/>
            <person name="Quesada-Ocampo L."/>
            <person name="Vaillancourt B."/>
            <person name="Sakai H."/>
            <person name="Lee S.S."/>
            <person name="Kim J."/>
            <person name="Numa H."/>
            <person name="Itoh T."/>
            <person name="Buell C.R."/>
            <person name="Matsumoto T."/>
        </authorList>
    </citation>
    <scope>NUCLEOTIDE SEQUENCE [LARGE SCALE GENOMIC DNA]</scope>
    <source>
        <strain evidence="2">cv. Nipponbare</strain>
    </source>
</reference>
<reference evidence="2" key="1">
    <citation type="journal article" date="2005" name="Nature">
        <title>The map-based sequence of the rice genome.</title>
        <authorList>
            <consortium name="International rice genome sequencing project (IRGSP)"/>
            <person name="Matsumoto T."/>
            <person name="Wu J."/>
            <person name="Kanamori H."/>
            <person name="Katayose Y."/>
            <person name="Fujisawa M."/>
            <person name="Namiki N."/>
            <person name="Mizuno H."/>
            <person name="Yamamoto K."/>
            <person name="Antonio B.A."/>
            <person name="Baba T."/>
            <person name="Sakata K."/>
            <person name="Nagamura Y."/>
            <person name="Aoki H."/>
            <person name="Arikawa K."/>
            <person name="Arita K."/>
            <person name="Bito T."/>
            <person name="Chiden Y."/>
            <person name="Fujitsuka N."/>
            <person name="Fukunaka R."/>
            <person name="Hamada M."/>
            <person name="Harada C."/>
            <person name="Hayashi A."/>
            <person name="Hijishita S."/>
            <person name="Honda M."/>
            <person name="Hosokawa S."/>
            <person name="Ichikawa Y."/>
            <person name="Idonuma A."/>
            <person name="Iijima M."/>
            <person name="Ikeda M."/>
            <person name="Ikeno M."/>
            <person name="Ito K."/>
            <person name="Ito S."/>
            <person name="Ito T."/>
            <person name="Ito Y."/>
            <person name="Ito Y."/>
            <person name="Iwabuchi A."/>
            <person name="Kamiya K."/>
            <person name="Karasawa W."/>
            <person name="Kurita K."/>
            <person name="Katagiri S."/>
            <person name="Kikuta A."/>
            <person name="Kobayashi H."/>
            <person name="Kobayashi N."/>
            <person name="Machita K."/>
            <person name="Maehara T."/>
            <person name="Masukawa M."/>
            <person name="Mizubayashi T."/>
            <person name="Mukai Y."/>
            <person name="Nagasaki H."/>
            <person name="Nagata Y."/>
            <person name="Naito S."/>
            <person name="Nakashima M."/>
            <person name="Nakama Y."/>
            <person name="Nakamichi Y."/>
            <person name="Nakamura M."/>
            <person name="Meguro A."/>
            <person name="Negishi M."/>
            <person name="Ohta I."/>
            <person name="Ohta T."/>
            <person name="Okamoto M."/>
            <person name="Ono N."/>
            <person name="Saji S."/>
            <person name="Sakaguchi M."/>
            <person name="Sakai K."/>
            <person name="Shibata M."/>
            <person name="Shimokawa T."/>
            <person name="Song J."/>
            <person name="Takazaki Y."/>
            <person name="Terasawa K."/>
            <person name="Tsugane M."/>
            <person name="Tsuji K."/>
            <person name="Ueda S."/>
            <person name="Waki K."/>
            <person name="Yamagata H."/>
            <person name="Yamamoto M."/>
            <person name="Yamamoto S."/>
            <person name="Yamane H."/>
            <person name="Yoshiki S."/>
            <person name="Yoshihara R."/>
            <person name="Yukawa K."/>
            <person name="Zhong H."/>
            <person name="Yano M."/>
            <person name="Yuan Q."/>
            <person name="Ouyang S."/>
            <person name="Liu J."/>
            <person name="Jones K.M."/>
            <person name="Gansberger K."/>
            <person name="Moffat K."/>
            <person name="Hill J."/>
            <person name="Bera J."/>
            <person name="Fadrosh D."/>
            <person name="Jin S."/>
            <person name="Johri S."/>
            <person name="Kim M."/>
            <person name="Overton L."/>
            <person name="Reardon M."/>
            <person name="Tsitrin T."/>
            <person name="Vuong H."/>
            <person name="Weaver B."/>
            <person name="Ciecko A."/>
            <person name="Tallon L."/>
            <person name="Jackson J."/>
            <person name="Pai G."/>
            <person name="Aken S.V."/>
            <person name="Utterback T."/>
            <person name="Reidmuller S."/>
            <person name="Feldblyum T."/>
            <person name="Hsiao J."/>
            <person name="Zismann V."/>
            <person name="Iobst S."/>
            <person name="de Vazeille A.R."/>
            <person name="Buell C.R."/>
            <person name="Ying K."/>
            <person name="Li Y."/>
            <person name="Lu T."/>
            <person name="Huang Y."/>
            <person name="Zhao Q."/>
            <person name="Feng Q."/>
            <person name="Zhang L."/>
            <person name="Zhu J."/>
            <person name="Weng Q."/>
            <person name="Mu J."/>
            <person name="Lu Y."/>
            <person name="Fan D."/>
            <person name="Liu Y."/>
            <person name="Guan J."/>
            <person name="Zhang Y."/>
            <person name="Yu S."/>
            <person name="Liu X."/>
            <person name="Zhang Y."/>
            <person name="Hong G."/>
            <person name="Han B."/>
            <person name="Choisne N."/>
            <person name="Demange N."/>
            <person name="Orjeda G."/>
            <person name="Samain S."/>
            <person name="Cattolico L."/>
            <person name="Pelletier E."/>
            <person name="Couloux A."/>
            <person name="Segurens B."/>
            <person name="Wincker P."/>
            <person name="D'Hont A."/>
            <person name="Scarpelli C."/>
            <person name="Weissenbach J."/>
            <person name="Salanoubat M."/>
            <person name="Quetier F."/>
            <person name="Yu Y."/>
            <person name="Kim H.R."/>
            <person name="Rambo T."/>
            <person name="Currie J."/>
            <person name="Collura K."/>
            <person name="Luo M."/>
            <person name="Yang T."/>
            <person name="Ammiraju J.S.S."/>
            <person name="Engler F."/>
            <person name="Soderlund C."/>
            <person name="Wing R.A."/>
            <person name="Palmer L.E."/>
            <person name="de la Bastide M."/>
            <person name="Spiegel L."/>
            <person name="Nascimento L."/>
            <person name="Zutavern T."/>
            <person name="O'Shaughnessy A."/>
            <person name="Dike S."/>
            <person name="Dedhia N."/>
            <person name="Preston R."/>
            <person name="Balija V."/>
            <person name="McCombie W.R."/>
            <person name="Chow T."/>
            <person name="Chen H."/>
            <person name="Chung M."/>
            <person name="Chen C."/>
            <person name="Shaw J."/>
            <person name="Wu H."/>
            <person name="Hsiao K."/>
            <person name="Chao Y."/>
            <person name="Chu M."/>
            <person name="Cheng C."/>
            <person name="Hour A."/>
            <person name="Lee P."/>
            <person name="Lin S."/>
            <person name="Lin Y."/>
            <person name="Liou J."/>
            <person name="Liu S."/>
            <person name="Hsing Y."/>
            <person name="Raghuvanshi S."/>
            <person name="Mohanty A."/>
            <person name="Bharti A.K."/>
            <person name="Gaur A."/>
            <person name="Gupta V."/>
            <person name="Kumar D."/>
            <person name="Ravi V."/>
            <person name="Vij S."/>
            <person name="Kapur A."/>
            <person name="Khurana P."/>
            <person name="Khurana P."/>
            <person name="Khurana J.P."/>
            <person name="Tyagi A.K."/>
            <person name="Gaikwad K."/>
            <person name="Singh A."/>
            <person name="Dalal V."/>
            <person name="Srivastava S."/>
            <person name="Dixit A."/>
            <person name="Pal A.K."/>
            <person name="Ghazi I.A."/>
            <person name="Yadav M."/>
            <person name="Pandit A."/>
            <person name="Bhargava A."/>
            <person name="Sureshbabu K."/>
            <person name="Batra K."/>
            <person name="Sharma T.R."/>
            <person name="Mohapatra T."/>
            <person name="Singh N.K."/>
            <person name="Messing J."/>
            <person name="Nelson A.B."/>
            <person name="Fuks G."/>
            <person name="Kavchok S."/>
            <person name="Keizer G."/>
            <person name="Linton E."/>
            <person name="Llaca V."/>
            <person name="Song R."/>
            <person name="Tanyolac B."/>
            <person name="Young S."/>
            <person name="Ho-Il K."/>
            <person name="Hahn J.H."/>
            <person name="Sangsakoo G."/>
            <person name="Vanavichit A."/>
            <person name="de Mattos Luiz.A.T."/>
            <person name="Zimmer P.D."/>
            <person name="Malone G."/>
            <person name="Dellagostin O."/>
            <person name="de Oliveira A.C."/>
            <person name="Bevan M."/>
            <person name="Bancroft I."/>
            <person name="Minx P."/>
            <person name="Cordum H."/>
            <person name="Wilson R."/>
            <person name="Cheng Z."/>
            <person name="Jin W."/>
            <person name="Jiang J."/>
            <person name="Leong S.A."/>
            <person name="Iwama H."/>
            <person name="Gojobori T."/>
            <person name="Itoh T."/>
            <person name="Niimura Y."/>
            <person name="Fujii Y."/>
            <person name="Habara T."/>
            <person name="Sakai H."/>
            <person name="Sato Y."/>
            <person name="Wilson G."/>
            <person name="Kumar K."/>
            <person name="McCouch S."/>
            <person name="Juretic N."/>
            <person name="Hoen D."/>
            <person name="Wright S."/>
            <person name="Bruskiewich R."/>
            <person name="Bureau T."/>
            <person name="Miyao A."/>
            <person name="Hirochika H."/>
            <person name="Nishikawa T."/>
            <person name="Kadowaki K."/>
            <person name="Sugiura M."/>
            <person name="Burr B."/>
            <person name="Sasaki T."/>
        </authorList>
    </citation>
    <scope>NUCLEOTIDE SEQUENCE [LARGE SCALE GENOMIC DNA]</scope>
    <source>
        <strain evidence="2">cv. Nipponbare</strain>
    </source>
</reference>
<reference evidence="1 2" key="2">
    <citation type="journal article" date="2013" name="Plant Cell Physiol.">
        <title>Rice Annotation Project Database (RAP-DB): an integrative and interactive database for rice genomics.</title>
        <authorList>
            <person name="Sakai H."/>
            <person name="Lee S.S."/>
            <person name="Tanaka T."/>
            <person name="Numa H."/>
            <person name="Kim J."/>
            <person name="Kawahara Y."/>
            <person name="Wakimoto H."/>
            <person name="Yang C.C."/>
            <person name="Iwamoto M."/>
            <person name="Abe T."/>
            <person name="Yamada Y."/>
            <person name="Muto A."/>
            <person name="Inokuchi H."/>
            <person name="Ikemura T."/>
            <person name="Matsumoto T."/>
            <person name="Sasaki T."/>
            <person name="Itoh T."/>
        </authorList>
    </citation>
    <scope>NUCLEOTIDE SEQUENCE [LARGE SCALE GENOMIC DNA]</scope>
    <source>
        <strain evidence="2">cv. Nipponbare</strain>
    </source>
</reference>
<sequence length="56" mass="6505">MDVKGERLFKGRSRRLWWSPTRFQRRPSRGMLMQREAVLAAGGEVANPILACLFQE</sequence>
<dbReference type="OMA" id="WSPTRFQ"/>
<keyword evidence="2" id="KW-1185">Reference proteome</keyword>
<gene>
    <name evidence="1" type="ordered locus">Os08g0292400</name>
    <name evidence="1" type="ORF">OSNPB_080292400</name>
</gene>
<dbReference type="EMBL" id="AP014964">
    <property type="protein sequence ID" value="BAT04764.1"/>
    <property type="molecule type" value="Genomic_DNA"/>
</dbReference>
<dbReference type="Proteomes" id="UP000059680">
    <property type="component" value="Chromosome 8"/>
</dbReference>
<evidence type="ECO:0000313" key="1">
    <source>
        <dbReference type="EMBL" id="BAT04764.1"/>
    </source>
</evidence>
<dbReference type="InParanoid" id="A0A0P0XEX8"/>
<proteinExistence type="predicted"/>
<dbReference type="AlphaFoldDB" id="A0A0P0XEX8"/>
<accession>A0A0P0XEX8</accession>
<dbReference type="PaxDb" id="39947-A0A0P0XEX8"/>